<evidence type="ECO:0000259" key="6">
    <source>
        <dbReference type="PROSITE" id="PS50041"/>
    </source>
</evidence>
<dbReference type="Gene3D" id="3.10.100.10">
    <property type="entry name" value="Mannose-Binding Protein A, subunit A"/>
    <property type="match status" value="1"/>
</dbReference>
<comment type="subcellular location">
    <subcellularLocation>
        <location evidence="1">Membrane</location>
    </subcellularLocation>
</comment>
<dbReference type="InterPro" id="IPR035897">
    <property type="entry name" value="Toll_tir_struct_dom_sf"/>
</dbReference>
<dbReference type="InterPro" id="IPR016186">
    <property type="entry name" value="C-type_lectin-like/link_sf"/>
</dbReference>
<proteinExistence type="predicted"/>
<dbReference type="Pfam" id="PF01582">
    <property type="entry name" value="TIR"/>
    <property type="match status" value="1"/>
</dbReference>
<name>A0A8W8J460_MAGGI</name>
<dbReference type="InterPro" id="IPR000157">
    <property type="entry name" value="TIR_dom"/>
</dbReference>
<dbReference type="InterPro" id="IPR001304">
    <property type="entry name" value="C-type_lectin-like"/>
</dbReference>
<dbReference type="Pfam" id="PF00059">
    <property type="entry name" value="Lectin_C"/>
    <property type="match status" value="1"/>
</dbReference>
<dbReference type="SMART" id="SM00034">
    <property type="entry name" value="CLECT"/>
    <property type="match status" value="1"/>
</dbReference>
<dbReference type="InterPro" id="IPR016187">
    <property type="entry name" value="CTDL_fold"/>
</dbReference>
<feature type="domain" description="TIR" evidence="7">
    <location>
        <begin position="192"/>
        <end position="338"/>
    </location>
</feature>
<evidence type="ECO:0000313" key="9">
    <source>
        <dbReference type="Proteomes" id="UP000005408"/>
    </source>
</evidence>
<dbReference type="SUPFAM" id="SSF52200">
    <property type="entry name" value="Toll/Interleukin receptor TIR domain"/>
    <property type="match status" value="1"/>
</dbReference>
<organism evidence="8 9">
    <name type="scientific">Magallana gigas</name>
    <name type="common">Pacific oyster</name>
    <name type="synonym">Crassostrea gigas</name>
    <dbReference type="NCBI Taxonomy" id="29159"/>
    <lineage>
        <taxon>Eukaryota</taxon>
        <taxon>Metazoa</taxon>
        <taxon>Spiralia</taxon>
        <taxon>Lophotrochozoa</taxon>
        <taxon>Mollusca</taxon>
        <taxon>Bivalvia</taxon>
        <taxon>Autobranchia</taxon>
        <taxon>Pteriomorphia</taxon>
        <taxon>Ostreida</taxon>
        <taxon>Ostreoidea</taxon>
        <taxon>Ostreidae</taxon>
        <taxon>Magallana</taxon>
    </lineage>
</organism>
<dbReference type="PROSITE" id="PS50104">
    <property type="entry name" value="TIR"/>
    <property type="match status" value="1"/>
</dbReference>
<evidence type="ECO:0000313" key="8">
    <source>
        <dbReference type="EnsemblMetazoa" id="G17164.1:cds"/>
    </source>
</evidence>
<protein>
    <submittedName>
        <fullName evidence="8">Uncharacterized protein</fullName>
    </submittedName>
</protein>
<dbReference type="AlphaFoldDB" id="A0A8W8J460"/>
<dbReference type="SMART" id="SM00255">
    <property type="entry name" value="TIR"/>
    <property type="match status" value="1"/>
</dbReference>
<evidence type="ECO:0000259" key="7">
    <source>
        <dbReference type="PROSITE" id="PS50104"/>
    </source>
</evidence>
<keyword evidence="3" id="KW-0732">Signal</keyword>
<dbReference type="GO" id="GO:0005886">
    <property type="term" value="C:plasma membrane"/>
    <property type="evidence" value="ECO:0007669"/>
    <property type="project" value="TreeGrafter"/>
</dbReference>
<evidence type="ECO:0000256" key="1">
    <source>
        <dbReference type="ARBA" id="ARBA00004370"/>
    </source>
</evidence>
<evidence type="ECO:0000256" key="5">
    <source>
        <dbReference type="ARBA" id="ARBA00023136"/>
    </source>
</evidence>
<evidence type="ECO:0000256" key="3">
    <source>
        <dbReference type="ARBA" id="ARBA00022729"/>
    </source>
</evidence>
<dbReference type="PANTHER" id="PTHR24365">
    <property type="entry name" value="TOLL-LIKE RECEPTOR"/>
    <property type="match status" value="1"/>
</dbReference>
<evidence type="ECO:0000256" key="2">
    <source>
        <dbReference type="ARBA" id="ARBA00022692"/>
    </source>
</evidence>
<dbReference type="PANTHER" id="PTHR24365:SF541">
    <property type="entry name" value="PROTEIN TOLL-RELATED"/>
    <property type="match status" value="1"/>
</dbReference>
<keyword evidence="9" id="KW-1185">Reference proteome</keyword>
<feature type="domain" description="C-type lectin" evidence="6">
    <location>
        <begin position="119"/>
        <end position="209"/>
    </location>
</feature>
<accession>A0A8W8J460</accession>
<keyword evidence="5" id="KW-0472">Membrane</keyword>
<sequence>MDEQIGFILIITTTSLLKLSQEGSMLTIWITLTLYLSIGYAANRDVRLKVNCSTLLNKQLFHLHSNLWNVSKSNEVYLKESVFLTTFETRCSNERCLTRTSMAKHVPVPKVCPKGWKSRKGSCYQVFSEKVNWFQAQMNCRKHDSTLVQIEDELENQWLKKQYPGIKMATWIDAVDLGKEGQWMWFSSGKTTTYLPWASGEPDNHSGRELMFVLKEVIPRLEVSKNIRLLIRDRDYLPGIPKVDSIMSSLQESKRAICIVSKKYLASKWRDYELNMAKVEGIEDRGSLDYVILVLLPEVYNGDLPSKIMDLIRKDRYIEYPMESCAYDDFWDRLIRMIE</sequence>
<keyword evidence="2" id="KW-0812">Transmembrane</keyword>
<evidence type="ECO:0000256" key="4">
    <source>
        <dbReference type="ARBA" id="ARBA00022989"/>
    </source>
</evidence>
<dbReference type="GO" id="GO:0007165">
    <property type="term" value="P:signal transduction"/>
    <property type="evidence" value="ECO:0007669"/>
    <property type="project" value="InterPro"/>
</dbReference>
<dbReference type="Proteomes" id="UP000005408">
    <property type="component" value="Unassembled WGS sequence"/>
</dbReference>
<dbReference type="PROSITE" id="PS50041">
    <property type="entry name" value="C_TYPE_LECTIN_2"/>
    <property type="match status" value="1"/>
</dbReference>
<keyword evidence="4" id="KW-1133">Transmembrane helix</keyword>
<dbReference type="EnsemblMetazoa" id="G17164.1">
    <property type="protein sequence ID" value="G17164.1:cds"/>
    <property type="gene ID" value="G17164"/>
</dbReference>
<dbReference type="Gene3D" id="3.40.50.10140">
    <property type="entry name" value="Toll/interleukin-1 receptor homology (TIR) domain"/>
    <property type="match status" value="1"/>
</dbReference>
<dbReference type="GO" id="GO:0038023">
    <property type="term" value="F:signaling receptor activity"/>
    <property type="evidence" value="ECO:0007669"/>
    <property type="project" value="TreeGrafter"/>
</dbReference>
<dbReference type="SUPFAM" id="SSF56436">
    <property type="entry name" value="C-type lectin-like"/>
    <property type="match status" value="1"/>
</dbReference>
<reference evidence="8" key="1">
    <citation type="submission" date="2022-08" db="UniProtKB">
        <authorList>
            <consortium name="EnsemblMetazoa"/>
        </authorList>
    </citation>
    <scope>IDENTIFICATION</scope>
    <source>
        <strain evidence="8">05x7-T-G4-1.051#20</strain>
    </source>
</reference>
<dbReference type="CDD" id="cd00037">
    <property type="entry name" value="CLECT"/>
    <property type="match status" value="1"/>
</dbReference>